<gene>
    <name evidence="2" type="ORF">C8N35_107166</name>
</gene>
<dbReference type="PANTHER" id="PTHR43845">
    <property type="entry name" value="BLR5969 PROTEIN"/>
    <property type="match status" value="1"/>
</dbReference>
<dbReference type="SUPFAM" id="SSF56801">
    <property type="entry name" value="Acetyl-CoA synthetase-like"/>
    <property type="match status" value="1"/>
</dbReference>
<dbReference type="InterPro" id="IPR042099">
    <property type="entry name" value="ANL_N_sf"/>
</dbReference>
<sequence>MVPEDRYNVMTDMFDTRETRDPDEREAELFRRLPGHLAKAISAAPGLASHLDGVDPATVTSRAGLARLPVLRKSQLMAAQKANPPFGGFVAMGRAPERVFLSPGPVFEPQSAGADPWGAARALFAAGFRPGDVVHNSFAYHMTPGGFILDLGARALGCTIFPAGTGNSETQAEAMAVLRPRGWCGTPDFLKVILDKAVELGLDCSSVKVAQVSGGALFPSLRDEYTARGIAVTQCYATADLGVVAYETEAGKGVVLNEDFILEIVRPGTGDPVAPGEVGEIVVTSFNASYPLVRFGTGDLSKVLDERSPCGRTNTLIAGWMGRADQRTKVKGMFVDPEQVAAIVRRHSEIGRARLIVARAGEQDVLSLKIEVDQGGGAPAGLADAVAGSLREVTKLGGRVEPVAPGSLPNDGKVIEDARDYA</sequence>
<feature type="domain" description="AMP-dependent synthetase/ligase" evidence="1">
    <location>
        <begin position="157"/>
        <end position="285"/>
    </location>
</feature>
<protein>
    <submittedName>
        <fullName evidence="2">Phenylacetate-CoA ligase</fullName>
    </submittedName>
</protein>
<reference evidence="2 3" key="1">
    <citation type="submission" date="2018-04" db="EMBL/GenBank/DDBJ databases">
        <title>Genomic Encyclopedia of Archaeal and Bacterial Type Strains, Phase II (KMG-II): from individual species to whole genera.</title>
        <authorList>
            <person name="Goeker M."/>
        </authorList>
    </citation>
    <scope>NUCLEOTIDE SEQUENCE [LARGE SCALE GENOMIC DNA]</scope>
    <source>
        <strain evidence="2 3">DSM 23382</strain>
    </source>
</reference>
<keyword evidence="2" id="KW-0436">Ligase</keyword>
<organism evidence="2 3">
    <name type="scientific">Breoghania corrubedonensis</name>
    <dbReference type="NCBI Taxonomy" id="665038"/>
    <lineage>
        <taxon>Bacteria</taxon>
        <taxon>Pseudomonadati</taxon>
        <taxon>Pseudomonadota</taxon>
        <taxon>Alphaproteobacteria</taxon>
        <taxon>Hyphomicrobiales</taxon>
        <taxon>Stappiaceae</taxon>
        <taxon>Breoghania</taxon>
    </lineage>
</organism>
<accession>A0A2T5V6R9</accession>
<dbReference type="GO" id="GO:0016874">
    <property type="term" value="F:ligase activity"/>
    <property type="evidence" value="ECO:0007669"/>
    <property type="project" value="UniProtKB-KW"/>
</dbReference>
<comment type="caution">
    <text evidence="2">The sequence shown here is derived from an EMBL/GenBank/DDBJ whole genome shotgun (WGS) entry which is preliminary data.</text>
</comment>
<dbReference type="Gene3D" id="3.30.300.30">
    <property type="match status" value="1"/>
</dbReference>
<dbReference type="AlphaFoldDB" id="A0A2T5V6R9"/>
<dbReference type="Proteomes" id="UP000244081">
    <property type="component" value="Unassembled WGS sequence"/>
</dbReference>
<evidence type="ECO:0000259" key="1">
    <source>
        <dbReference type="Pfam" id="PF00501"/>
    </source>
</evidence>
<dbReference type="InterPro" id="IPR000873">
    <property type="entry name" value="AMP-dep_synth/lig_dom"/>
</dbReference>
<dbReference type="Gene3D" id="3.40.50.12780">
    <property type="entry name" value="N-terminal domain of ligase-like"/>
    <property type="match status" value="1"/>
</dbReference>
<dbReference type="EMBL" id="QAYG01000007">
    <property type="protein sequence ID" value="PTW59452.1"/>
    <property type="molecule type" value="Genomic_DNA"/>
</dbReference>
<dbReference type="InterPro" id="IPR045851">
    <property type="entry name" value="AMP-bd_C_sf"/>
</dbReference>
<proteinExistence type="predicted"/>
<name>A0A2T5V6R9_9HYPH</name>
<evidence type="ECO:0000313" key="3">
    <source>
        <dbReference type="Proteomes" id="UP000244081"/>
    </source>
</evidence>
<keyword evidence="3" id="KW-1185">Reference proteome</keyword>
<evidence type="ECO:0000313" key="2">
    <source>
        <dbReference type="EMBL" id="PTW59452.1"/>
    </source>
</evidence>
<dbReference type="Pfam" id="PF00501">
    <property type="entry name" value="AMP-binding"/>
    <property type="match status" value="1"/>
</dbReference>
<dbReference type="PANTHER" id="PTHR43845:SF1">
    <property type="entry name" value="BLR5969 PROTEIN"/>
    <property type="match status" value="1"/>
</dbReference>